<feature type="compositionally biased region" description="Basic and acidic residues" evidence="1">
    <location>
        <begin position="46"/>
        <end position="72"/>
    </location>
</feature>
<organism evidence="2 3">
    <name type="scientific">Extremus antarcticus</name>
    <dbReference type="NCBI Taxonomy" id="702011"/>
    <lineage>
        <taxon>Eukaryota</taxon>
        <taxon>Fungi</taxon>
        <taxon>Dikarya</taxon>
        <taxon>Ascomycota</taxon>
        <taxon>Pezizomycotina</taxon>
        <taxon>Dothideomycetes</taxon>
        <taxon>Dothideomycetidae</taxon>
        <taxon>Mycosphaerellales</taxon>
        <taxon>Extremaceae</taxon>
        <taxon>Extremus</taxon>
    </lineage>
</organism>
<name>A0AAJ0G7M1_9PEZI</name>
<feature type="region of interest" description="Disordered" evidence="1">
    <location>
        <begin position="25"/>
        <end position="147"/>
    </location>
</feature>
<keyword evidence="3" id="KW-1185">Reference proteome</keyword>
<evidence type="ECO:0000256" key="1">
    <source>
        <dbReference type="SAM" id="MobiDB-lite"/>
    </source>
</evidence>
<dbReference type="AlphaFoldDB" id="A0AAJ0G7M1"/>
<evidence type="ECO:0000313" key="2">
    <source>
        <dbReference type="EMBL" id="KAK3046807.1"/>
    </source>
</evidence>
<reference evidence="2" key="1">
    <citation type="submission" date="2023-04" db="EMBL/GenBank/DDBJ databases">
        <title>Black Yeasts Isolated from many extreme environments.</title>
        <authorList>
            <person name="Coleine C."/>
            <person name="Stajich J.E."/>
            <person name="Selbmann L."/>
        </authorList>
    </citation>
    <scope>NUCLEOTIDE SEQUENCE</scope>
    <source>
        <strain evidence="2">CCFEE 5312</strain>
    </source>
</reference>
<dbReference type="EMBL" id="JAWDJX010000079">
    <property type="protein sequence ID" value="KAK3046807.1"/>
    <property type="molecule type" value="Genomic_DNA"/>
</dbReference>
<comment type="caution">
    <text evidence="2">The sequence shown here is derived from an EMBL/GenBank/DDBJ whole genome shotgun (WGS) entry which is preliminary data.</text>
</comment>
<dbReference type="Proteomes" id="UP001271007">
    <property type="component" value="Unassembled WGS sequence"/>
</dbReference>
<gene>
    <name evidence="2" type="ORF">LTR09_011738</name>
</gene>
<protein>
    <submittedName>
        <fullName evidence="2">Uncharacterized protein</fullName>
    </submittedName>
</protein>
<evidence type="ECO:0000313" key="3">
    <source>
        <dbReference type="Proteomes" id="UP001271007"/>
    </source>
</evidence>
<accession>A0AAJ0G7M1</accession>
<sequence>MCELEYGSEKHMGTRLVHRLQISLSIPTPHPPASLPRIEQAMPSSEQDKQSGKDSRASSRGRRNESAEESVDHSVISHGMARVGITIPARGGNEPRPSSSDRVGGKRGANVSGNTIPVPDDEARGRSTWLLPPEDPNRTTAASSRTRSEAPYDASLLIIDAYNIYGIRASEPGRAKRLACKVANDGMGSPSLNMLRALNPSQKDLAAALEFASEVIVENCGRLQGTANGNRGAVEYIRTWQPIGDEGAERNSRAPASMLRYLLFLCLTSVEEVHVWANIGCGGPVPNEENQAEQATEWNYRKTHGLSANTSEAA</sequence>
<proteinExistence type="predicted"/>